<dbReference type="GO" id="GO:0005634">
    <property type="term" value="C:nucleus"/>
    <property type="evidence" value="ECO:0007669"/>
    <property type="project" value="TreeGrafter"/>
</dbReference>
<dbReference type="SMART" id="SM00184">
    <property type="entry name" value="RING"/>
    <property type="match status" value="1"/>
</dbReference>
<dbReference type="AlphaFoldDB" id="A0A195DYT9"/>
<dbReference type="FunFam" id="3.30.40.10:FF:000069">
    <property type="entry name" value="E3 ubiquitin-protein ligase RNF115"/>
    <property type="match status" value="1"/>
</dbReference>
<gene>
    <name evidence="12" type="ORF">ALC57_09774</name>
</gene>
<feature type="compositionally biased region" description="Polar residues" evidence="10">
    <location>
        <begin position="130"/>
        <end position="144"/>
    </location>
</feature>
<dbReference type="InterPro" id="IPR001841">
    <property type="entry name" value="Znf_RING"/>
</dbReference>
<dbReference type="PANTHER" id="PTHR45931">
    <property type="entry name" value="SI:CH211-59O9.10"/>
    <property type="match status" value="1"/>
</dbReference>
<evidence type="ECO:0000256" key="6">
    <source>
        <dbReference type="ARBA" id="ARBA00022771"/>
    </source>
</evidence>
<evidence type="ECO:0000256" key="7">
    <source>
        <dbReference type="ARBA" id="ARBA00022786"/>
    </source>
</evidence>
<evidence type="ECO:0000256" key="2">
    <source>
        <dbReference type="ARBA" id="ARBA00004906"/>
    </source>
</evidence>
<dbReference type="EC" id="2.3.2.27" evidence="3"/>
<keyword evidence="5" id="KW-0479">Metal-binding</keyword>
<keyword evidence="13" id="KW-1185">Reference proteome</keyword>
<feature type="region of interest" description="Disordered" evidence="10">
    <location>
        <begin position="1"/>
        <end position="25"/>
    </location>
</feature>
<dbReference type="InterPro" id="IPR051834">
    <property type="entry name" value="RING_finger_E3_ligase"/>
</dbReference>
<evidence type="ECO:0000313" key="12">
    <source>
        <dbReference type="EMBL" id="KYN17892.1"/>
    </source>
</evidence>
<dbReference type="GO" id="GO:0006511">
    <property type="term" value="P:ubiquitin-dependent protein catabolic process"/>
    <property type="evidence" value="ECO:0007669"/>
    <property type="project" value="TreeGrafter"/>
</dbReference>
<dbReference type="Proteomes" id="UP000078492">
    <property type="component" value="Unassembled WGS sequence"/>
</dbReference>
<reference evidence="12 13" key="1">
    <citation type="submission" date="2015-09" db="EMBL/GenBank/DDBJ databases">
        <title>Trachymyrmex cornetzi WGS genome.</title>
        <authorList>
            <person name="Nygaard S."/>
            <person name="Hu H."/>
            <person name="Boomsma J."/>
            <person name="Zhang G."/>
        </authorList>
    </citation>
    <scope>NUCLEOTIDE SEQUENCE [LARGE SCALE GENOMIC DNA]</scope>
    <source>
        <strain evidence="12">Tcor2-1</strain>
        <tissue evidence="12">Whole body</tissue>
    </source>
</reference>
<dbReference type="SUPFAM" id="SSF57850">
    <property type="entry name" value="RING/U-box"/>
    <property type="match status" value="1"/>
</dbReference>
<evidence type="ECO:0000256" key="8">
    <source>
        <dbReference type="ARBA" id="ARBA00022833"/>
    </source>
</evidence>
<dbReference type="GO" id="GO:0061630">
    <property type="term" value="F:ubiquitin protein ligase activity"/>
    <property type="evidence" value="ECO:0007669"/>
    <property type="project" value="UniProtKB-EC"/>
</dbReference>
<dbReference type="STRING" id="471704.A0A195DYT9"/>
<keyword evidence="6 9" id="KW-0863">Zinc-finger</keyword>
<accession>A0A195DYT9</accession>
<dbReference type="GO" id="GO:0000209">
    <property type="term" value="P:protein polyubiquitination"/>
    <property type="evidence" value="ECO:0007669"/>
    <property type="project" value="UniProtKB-ARBA"/>
</dbReference>
<keyword evidence="7" id="KW-0833">Ubl conjugation pathway</keyword>
<sequence>VWGWQEENRLDKSSRGKEQGKWEKKRREALKRAGMSKNYTCPRCASGFIEELESSSNEGSSGMDMNSEELSDGDIDILTLNVSFNLIKPRIIDKSSEMYKLYIHLVQPSQRSDRDRDIIEMIMGLSNTYTNQQLNTSQQPSGGNRNYVLGSRRRSNWSRTPQDGRRTSSNRRRQESLQMPIENFIQDFIFNLSGAASLSNSVGQDAQPSVFNVRLFLGNPGDYVWGRDGLDAIVTQLLNQMDGTGPPPLSRNQIDEIPTTTITQSQVDCKLQCSVCWEDFKLSEPVRQLPCQHVYHAPCIVPWLELHGTCPICRQNLGDQNQAEANQDAAANIAGSTLAGSSFAALFRQVLAANEAHRTGQPISRTSSTSSSTSSE</sequence>
<feature type="region of interest" description="Disordered" evidence="10">
    <location>
        <begin position="357"/>
        <end position="376"/>
    </location>
</feature>
<dbReference type="GO" id="GO:0008270">
    <property type="term" value="F:zinc ion binding"/>
    <property type="evidence" value="ECO:0007669"/>
    <property type="project" value="UniProtKB-KW"/>
</dbReference>
<dbReference type="InterPro" id="IPR013083">
    <property type="entry name" value="Znf_RING/FYVE/PHD"/>
</dbReference>
<comment type="catalytic activity">
    <reaction evidence="1">
        <text>S-ubiquitinyl-[E2 ubiquitin-conjugating enzyme]-L-cysteine + [acceptor protein]-L-lysine = [E2 ubiquitin-conjugating enzyme]-L-cysteine + N(6)-ubiquitinyl-[acceptor protein]-L-lysine.</text>
        <dbReference type="EC" id="2.3.2.27"/>
    </reaction>
</comment>
<evidence type="ECO:0000256" key="3">
    <source>
        <dbReference type="ARBA" id="ARBA00012483"/>
    </source>
</evidence>
<evidence type="ECO:0000256" key="10">
    <source>
        <dbReference type="SAM" id="MobiDB-lite"/>
    </source>
</evidence>
<dbReference type="PROSITE" id="PS50089">
    <property type="entry name" value="ZF_RING_2"/>
    <property type="match status" value="1"/>
</dbReference>
<keyword evidence="4" id="KW-0808">Transferase</keyword>
<dbReference type="Pfam" id="PF13639">
    <property type="entry name" value="zf-RING_2"/>
    <property type="match status" value="1"/>
</dbReference>
<proteinExistence type="predicted"/>
<evidence type="ECO:0000256" key="4">
    <source>
        <dbReference type="ARBA" id="ARBA00022679"/>
    </source>
</evidence>
<evidence type="ECO:0000256" key="9">
    <source>
        <dbReference type="PROSITE-ProRule" id="PRU00175"/>
    </source>
</evidence>
<dbReference type="CDD" id="cd16667">
    <property type="entry name" value="RING-H2_RNF126-like"/>
    <property type="match status" value="1"/>
</dbReference>
<organism evidence="12 13">
    <name type="scientific">Trachymyrmex cornetzi</name>
    <dbReference type="NCBI Taxonomy" id="471704"/>
    <lineage>
        <taxon>Eukaryota</taxon>
        <taxon>Metazoa</taxon>
        <taxon>Ecdysozoa</taxon>
        <taxon>Arthropoda</taxon>
        <taxon>Hexapoda</taxon>
        <taxon>Insecta</taxon>
        <taxon>Pterygota</taxon>
        <taxon>Neoptera</taxon>
        <taxon>Endopterygota</taxon>
        <taxon>Hymenoptera</taxon>
        <taxon>Apocrita</taxon>
        <taxon>Aculeata</taxon>
        <taxon>Formicoidea</taxon>
        <taxon>Formicidae</taxon>
        <taxon>Myrmicinae</taxon>
        <taxon>Trachymyrmex</taxon>
    </lineage>
</organism>
<evidence type="ECO:0000256" key="5">
    <source>
        <dbReference type="ARBA" id="ARBA00022723"/>
    </source>
</evidence>
<name>A0A195DYT9_9HYME</name>
<dbReference type="EMBL" id="KQ980066">
    <property type="protein sequence ID" value="KYN17892.1"/>
    <property type="molecule type" value="Genomic_DNA"/>
</dbReference>
<feature type="domain" description="RING-type" evidence="11">
    <location>
        <begin position="273"/>
        <end position="314"/>
    </location>
</feature>
<evidence type="ECO:0000256" key="1">
    <source>
        <dbReference type="ARBA" id="ARBA00000900"/>
    </source>
</evidence>
<dbReference type="PANTHER" id="PTHR45931:SF3">
    <property type="entry name" value="RING ZINC FINGER-CONTAINING PROTEIN"/>
    <property type="match status" value="1"/>
</dbReference>
<keyword evidence="8" id="KW-0862">Zinc</keyword>
<feature type="non-terminal residue" evidence="12">
    <location>
        <position position="1"/>
    </location>
</feature>
<feature type="compositionally biased region" description="Low complexity" evidence="10">
    <location>
        <begin position="364"/>
        <end position="376"/>
    </location>
</feature>
<protein>
    <recommendedName>
        <fullName evidence="3">RING-type E3 ubiquitin transferase</fullName>
        <ecNumber evidence="3">2.3.2.27</ecNumber>
    </recommendedName>
</protein>
<dbReference type="Gene3D" id="3.30.40.10">
    <property type="entry name" value="Zinc/RING finger domain, C3HC4 (zinc finger)"/>
    <property type="match status" value="1"/>
</dbReference>
<feature type="region of interest" description="Disordered" evidence="10">
    <location>
        <begin position="130"/>
        <end position="176"/>
    </location>
</feature>
<comment type="pathway">
    <text evidence="2">Protein modification; protein ubiquitination.</text>
</comment>
<evidence type="ECO:0000259" key="11">
    <source>
        <dbReference type="PROSITE" id="PS50089"/>
    </source>
</evidence>
<evidence type="ECO:0000313" key="13">
    <source>
        <dbReference type="Proteomes" id="UP000078492"/>
    </source>
</evidence>